<gene>
    <name evidence="2" type="ORF">SAMN05421824_1461</name>
</gene>
<dbReference type="OrthoDB" id="2582440at2"/>
<dbReference type="NCBIfam" id="TIGR04183">
    <property type="entry name" value="Por_Secre_tail"/>
    <property type="match status" value="1"/>
</dbReference>
<protein>
    <submittedName>
        <fullName evidence="2">Por secretion system C-terminal sorting domain-containing protein</fullName>
    </submittedName>
</protein>
<dbReference type="STRING" id="419940.SAMN05421824_1461"/>
<sequence length="655" mass="72522">MIFLTLKPLGFSKNIRRYLLFVISVFILSFGFAQDLYVDNDAYLYARDVVLFVNDDIRLETPTSTIYMRGDAQLIQNTDIKNSDAGELSIYQNQTTGIYEYNFWCSPVGVSIDGTTNANVDFDGTTIHDPLDHTDLTNINSTNYAYTGSYNGTATRLSRQWIYTLISAGGYNGWSFQGNTGNIPSGYGFTLKGSPNANNVLDLRGRPNTGDISIDCTFTGVDADPSSGPTTQVETLTGNPYPSALDLKLFLTDGFGSTSFTGTNNRNILNGEAFFWEQKNINSHNLADYEGGYSVYVPGDPTNLADNGSYVTAPFENYNLDGSVNGTTTGNTQDFTTNNARRYAAIGQGFIVSSIDNGGAPGGGTAVFTNAMRLYFAEDSTTGGNGSVFAKNQTKGKSEENEKQEVIAMSHNGIDYLNIINNPIVIPEIRIHTKIDNTFYRESVIAFRNGTPNNNTYNRFFDGRNYEGGLTRDAYLLSEDKELVLKSIKYNEDVKIALGLKANKDNTPFDISVYNLTAIPENIPIYLHDKLSGSYTNIKNNTFSIVLGEGIHNERFEISFSKQSTLSKDIISISDFKFFENTTTSEIEIINPQRFQIQQVIVYDITGKRVLTNSLFSNKRKNIISSKLLNSGVYILSLKLQNNQVVHKKMIISGN</sequence>
<dbReference type="InterPro" id="IPR026444">
    <property type="entry name" value="Secre_tail"/>
</dbReference>
<evidence type="ECO:0000256" key="1">
    <source>
        <dbReference type="ARBA" id="ARBA00022729"/>
    </source>
</evidence>
<reference evidence="2 3" key="1">
    <citation type="submission" date="2016-10" db="EMBL/GenBank/DDBJ databases">
        <authorList>
            <person name="de Groot N.N."/>
        </authorList>
    </citation>
    <scope>NUCLEOTIDE SEQUENCE [LARGE SCALE GENOMIC DNA]</scope>
    <source>
        <strain evidence="2 3">DSM 21035</strain>
    </source>
</reference>
<name>A0A1H9FEY0_9FLAO</name>
<dbReference type="Proteomes" id="UP000198999">
    <property type="component" value="Unassembled WGS sequence"/>
</dbReference>
<dbReference type="EMBL" id="FOFN01000002">
    <property type="protein sequence ID" value="SEQ36449.1"/>
    <property type="molecule type" value="Genomic_DNA"/>
</dbReference>
<accession>A0A1H9FEY0</accession>
<organism evidence="2 3">
    <name type="scientific">Hyunsoonleella jejuensis</name>
    <dbReference type="NCBI Taxonomy" id="419940"/>
    <lineage>
        <taxon>Bacteria</taxon>
        <taxon>Pseudomonadati</taxon>
        <taxon>Bacteroidota</taxon>
        <taxon>Flavobacteriia</taxon>
        <taxon>Flavobacteriales</taxon>
        <taxon>Flavobacteriaceae</taxon>
    </lineage>
</organism>
<keyword evidence="3" id="KW-1185">Reference proteome</keyword>
<dbReference type="RefSeq" id="WP_092578011.1">
    <property type="nucleotide sequence ID" value="NZ_FOFN01000002.1"/>
</dbReference>
<evidence type="ECO:0000313" key="2">
    <source>
        <dbReference type="EMBL" id="SEQ36449.1"/>
    </source>
</evidence>
<evidence type="ECO:0000313" key="3">
    <source>
        <dbReference type="Proteomes" id="UP000198999"/>
    </source>
</evidence>
<dbReference type="AlphaFoldDB" id="A0A1H9FEY0"/>
<proteinExistence type="predicted"/>
<keyword evidence="1" id="KW-0732">Signal</keyword>